<dbReference type="eggNOG" id="COG1802">
    <property type="taxonomic scope" value="Bacteria"/>
</dbReference>
<dbReference type="InterPro" id="IPR036388">
    <property type="entry name" value="WH-like_DNA-bd_sf"/>
</dbReference>
<keyword evidence="2" id="KW-0238">DNA-binding</keyword>
<gene>
    <name evidence="5" type="ordered locus">ABO_0121</name>
</gene>
<dbReference type="HOGENOM" id="CLU_017584_5_3_6"/>
<dbReference type="EMBL" id="AM286690">
    <property type="protein sequence ID" value="CAL15569.1"/>
    <property type="molecule type" value="Genomic_DNA"/>
</dbReference>
<organism evidence="5 6">
    <name type="scientific">Alcanivorax borkumensis (strain ATCC 700651 / DSM 11573 / NCIMB 13689 / SK2)</name>
    <dbReference type="NCBI Taxonomy" id="393595"/>
    <lineage>
        <taxon>Bacteria</taxon>
        <taxon>Pseudomonadati</taxon>
        <taxon>Pseudomonadota</taxon>
        <taxon>Gammaproteobacteria</taxon>
        <taxon>Oceanospirillales</taxon>
        <taxon>Alcanivoracaceae</taxon>
        <taxon>Alcanivorax</taxon>
    </lineage>
</organism>
<name>Q0VTH4_ALCBS</name>
<evidence type="ECO:0000256" key="1">
    <source>
        <dbReference type="ARBA" id="ARBA00023015"/>
    </source>
</evidence>
<dbReference type="AlphaFoldDB" id="Q0VTH4"/>
<dbReference type="Pfam" id="PF00392">
    <property type="entry name" value="GntR"/>
    <property type="match status" value="1"/>
</dbReference>
<proteinExistence type="predicted"/>
<accession>Q0VTH4</accession>
<dbReference type="InterPro" id="IPR036390">
    <property type="entry name" value="WH_DNA-bd_sf"/>
</dbReference>
<evidence type="ECO:0000256" key="3">
    <source>
        <dbReference type="ARBA" id="ARBA00023163"/>
    </source>
</evidence>
<dbReference type="GO" id="GO:0003677">
    <property type="term" value="F:DNA binding"/>
    <property type="evidence" value="ECO:0007669"/>
    <property type="project" value="UniProtKB-KW"/>
</dbReference>
<keyword evidence="6" id="KW-1185">Reference proteome</keyword>
<sequence length="234" mass="26679">MAQIRQGPSKDPTMSLQAVSLSEQIARHLSEQIITGELAPGSRLPENDLAKQLDVSTNSLREAFRLLEKQHIIELQPRKGARVCEVTDKQVRDLYDFLFMLLSGLAGQAAARWQPGDIEDLVEMLPQLEQHFMNNDMRSAHKLAFHFVEIATRRFAHNRYLASNILNLIPLLKRYSFIALQEDISEFDVSLQIFKRLQVNVVSRNVADAEADIREYGENQCQIVLRAIAKRNVA</sequence>
<dbReference type="PROSITE" id="PS50949">
    <property type="entry name" value="HTH_GNTR"/>
    <property type="match status" value="1"/>
</dbReference>
<dbReference type="PANTHER" id="PTHR43537">
    <property type="entry name" value="TRANSCRIPTIONAL REGULATOR, GNTR FAMILY"/>
    <property type="match status" value="1"/>
</dbReference>
<dbReference type="Proteomes" id="UP000008871">
    <property type="component" value="Chromosome"/>
</dbReference>
<evidence type="ECO:0000313" key="5">
    <source>
        <dbReference type="EMBL" id="CAL15569.1"/>
    </source>
</evidence>
<dbReference type="InterPro" id="IPR000524">
    <property type="entry name" value="Tscrpt_reg_HTH_GntR"/>
</dbReference>
<evidence type="ECO:0000259" key="4">
    <source>
        <dbReference type="PROSITE" id="PS50949"/>
    </source>
</evidence>
<feature type="domain" description="HTH gntR-type" evidence="4">
    <location>
        <begin position="19"/>
        <end position="86"/>
    </location>
</feature>
<dbReference type="PANTHER" id="PTHR43537:SF24">
    <property type="entry name" value="GLUCONATE OPERON TRANSCRIPTIONAL REPRESSOR"/>
    <property type="match status" value="1"/>
</dbReference>
<dbReference type="Pfam" id="PF07729">
    <property type="entry name" value="FCD"/>
    <property type="match status" value="1"/>
</dbReference>
<dbReference type="InterPro" id="IPR008920">
    <property type="entry name" value="TF_FadR/GntR_C"/>
</dbReference>
<dbReference type="InterPro" id="IPR011711">
    <property type="entry name" value="GntR_C"/>
</dbReference>
<dbReference type="SMART" id="SM00895">
    <property type="entry name" value="FCD"/>
    <property type="match status" value="1"/>
</dbReference>
<dbReference type="KEGG" id="abo:ABO_0121"/>
<dbReference type="GO" id="GO:0003700">
    <property type="term" value="F:DNA-binding transcription factor activity"/>
    <property type="evidence" value="ECO:0007669"/>
    <property type="project" value="InterPro"/>
</dbReference>
<dbReference type="SUPFAM" id="SSF48008">
    <property type="entry name" value="GntR ligand-binding domain-like"/>
    <property type="match status" value="1"/>
</dbReference>
<dbReference type="STRING" id="393595.ABO_0121"/>
<dbReference type="Gene3D" id="1.10.10.10">
    <property type="entry name" value="Winged helix-like DNA-binding domain superfamily/Winged helix DNA-binding domain"/>
    <property type="match status" value="1"/>
</dbReference>
<dbReference type="SMART" id="SM00345">
    <property type="entry name" value="HTH_GNTR"/>
    <property type="match status" value="1"/>
</dbReference>
<keyword evidence="3" id="KW-0804">Transcription</keyword>
<dbReference type="CDD" id="cd07377">
    <property type="entry name" value="WHTH_GntR"/>
    <property type="match status" value="1"/>
</dbReference>
<reference evidence="5 6" key="1">
    <citation type="journal article" date="2006" name="Nat. Biotechnol.">
        <title>Genome sequence of the ubiquitous hydrocarbon-degrading marine bacterium Alcanivorax borkumensis.</title>
        <authorList>
            <person name="Schneiker S."/>
            <person name="Martins dos Santos V.A.P."/>
            <person name="Bartels D."/>
            <person name="Bekel T."/>
            <person name="Brecht M."/>
            <person name="Buhrmester J."/>
            <person name="Chernikova T.N."/>
            <person name="Denaro R."/>
            <person name="Ferrer M."/>
            <person name="Gertler C."/>
            <person name="Goesmann A."/>
            <person name="Golyshina O.V."/>
            <person name="Kaminski F."/>
            <person name="Khachane A.N."/>
            <person name="Lang S."/>
            <person name="Linke B."/>
            <person name="McHardy A.C."/>
            <person name="Meyer F."/>
            <person name="Nechitaylo T."/>
            <person name="Puehler A."/>
            <person name="Regenhardt D."/>
            <person name="Rupp O."/>
            <person name="Sabirova J.S."/>
            <person name="Selbitschka W."/>
            <person name="Yakimov M.M."/>
            <person name="Timmis K.N."/>
            <person name="Vorhoelter F.-J."/>
            <person name="Weidner S."/>
            <person name="Kaiser O."/>
            <person name="Golyshin P.N."/>
        </authorList>
    </citation>
    <scope>NUCLEOTIDE SEQUENCE [LARGE SCALE GENOMIC DNA]</scope>
    <source>
        <strain evidence="6">ATCC 700651 / DSM 11573 / NCIMB 13689 / SK2</strain>
    </source>
</reference>
<evidence type="ECO:0000256" key="2">
    <source>
        <dbReference type="ARBA" id="ARBA00023125"/>
    </source>
</evidence>
<evidence type="ECO:0000313" key="6">
    <source>
        <dbReference type="Proteomes" id="UP000008871"/>
    </source>
</evidence>
<protein>
    <submittedName>
        <fullName evidence="5">Transcriptional regulator, GntR family</fullName>
    </submittedName>
</protein>
<keyword evidence="1" id="KW-0805">Transcription regulation</keyword>
<dbReference type="Gene3D" id="1.20.120.530">
    <property type="entry name" value="GntR ligand-binding domain-like"/>
    <property type="match status" value="1"/>
</dbReference>
<dbReference type="SUPFAM" id="SSF46785">
    <property type="entry name" value="Winged helix' DNA-binding domain"/>
    <property type="match status" value="1"/>
</dbReference>